<evidence type="ECO:0000313" key="3">
    <source>
        <dbReference type="Proteomes" id="UP001317705"/>
    </source>
</evidence>
<dbReference type="Proteomes" id="UP001317705">
    <property type="component" value="Chromosome"/>
</dbReference>
<dbReference type="RefSeq" id="WP_282002139.1">
    <property type="nucleotide sequence ID" value="NZ_AP027151.1"/>
</dbReference>
<evidence type="ECO:0008006" key="4">
    <source>
        <dbReference type="Google" id="ProtNLM"/>
    </source>
</evidence>
<feature type="chain" id="PRO_5045943426" description="DUF2950 domain-containing protein" evidence="1">
    <location>
        <begin position="31"/>
        <end position="316"/>
    </location>
</feature>
<dbReference type="EMBL" id="AP027151">
    <property type="protein sequence ID" value="BDV41970.1"/>
    <property type="molecule type" value="Genomic_DNA"/>
</dbReference>
<dbReference type="Pfam" id="PF11453">
    <property type="entry name" value="DUF2950"/>
    <property type="match status" value="1"/>
</dbReference>
<evidence type="ECO:0000313" key="2">
    <source>
        <dbReference type="EMBL" id="BDV41970.1"/>
    </source>
</evidence>
<protein>
    <recommendedName>
        <fullName evidence="4">DUF2950 domain-containing protein</fullName>
    </recommendedName>
</protein>
<organism evidence="2 3">
    <name type="scientific">Geotalea uraniireducens</name>
    <dbReference type="NCBI Taxonomy" id="351604"/>
    <lineage>
        <taxon>Bacteria</taxon>
        <taxon>Pseudomonadati</taxon>
        <taxon>Thermodesulfobacteriota</taxon>
        <taxon>Desulfuromonadia</taxon>
        <taxon>Geobacterales</taxon>
        <taxon>Geobacteraceae</taxon>
        <taxon>Geotalea</taxon>
    </lineage>
</organism>
<accession>A0ABM8EHS7</accession>
<feature type="signal peptide" evidence="1">
    <location>
        <begin position="1"/>
        <end position="30"/>
    </location>
</feature>
<keyword evidence="3" id="KW-1185">Reference proteome</keyword>
<keyword evidence="1" id="KW-0732">Signal</keyword>
<reference evidence="2 3" key="1">
    <citation type="submission" date="2022-12" db="EMBL/GenBank/DDBJ databases">
        <title>Polyphasic characterization of Geotalea uranireducens NIT-SL11 newly isolated from a complex of sewage sludge and microbially reduced graphene oxide.</title>
        <authorList>
            <person name="Xie L."/>
            <person name="Yoshida N."/>
            <person name="Meng L."/>
        </authorList>
    </citation>
    <scope>NUCLEOTIDE SEQUENCE [LARGE SCALE GENOMIC DNA]</scope>
    <source>
        <strain evidence="2 3">NIT-SL11</strain>
    </source>
</reference>
<proteinExistence type="predicted"/>
<dbReference type="InterPro" id="IPR021556">
    <property type="entry name" value="DUF2950"/>
</dbReference>
<gene>
    <name evidence="2" type="ORF">GURASL_08930</name>
</gene>
<evidence type="ECO:0000256" key="1">
    <source>
        <dbReference type="SAM" id="SignalP"/>
    </source>
</evidence>
<sequence length="316" mass="34758">MTVITFRTQSICRSLLIVLLILALGGTALAASAKKRQKSFATPEEAVKSLVEAVQTNNDGELAAILGPGSGKLISSGDPVEDRQGRERFIKRYEEKNLIEHQGADRAILSIGTADYPFPIPLVKKGQKWFFDTRAGRQEILNRRIGRNELEVMDVLRAYVDAQREYAAKDHDGNGVLEFAQRLNSTPGKHDGLYWEAGEGEEESPFGPLAARADCQGYGPQFKAAQPEPFHGYYFKVLTAQGKDAEGGAFDYVVNGKMVLGFAMVAYPAKYRASGVMTFVVNQNGVIYQKDLGKETARLATAMKAYNPDPGWKKVD</sequence>
<name>A0ABM8EHS7_9BACT</name>